<keyword evidence="3" id="KW-1185">Reference proteome</keyword>
<organism evidence="2 3">
    <name type="scientific">Sparassis crispa</name>
    <dbReference type="NCBI Taxonomy" id="139825"/>
    <lineage>
        <taxon>Eukaryota</taxon>
        <taxon>Fungi</taxon>
        <taxon>Dikarya</taxon>
        <taxon>Basidiomycota</taxon>
        <taxon>Agaricomycotina</taxon>
        <taxon>Agaricomycetes</taxon>
        <taxon>Polyporales</taxon>
        <taxon>Sparassidaceae</taxon>
        <taxon>Sparassis</taxon>
    </lineage>
</organism>
<feature type="region of interest" description="Disordered" evidence="1">
    <location>
        <begin position="263"/>
        <end position="287"/>
    </location>
</feature>
<dbReference type="GeneID" id="38780980"/>
<evidence type="ECO:0000313" key="3">
    <source>
        <dbReference type="Proteomes" id="UP000287166"/>
    </source>
</evidence>
<sequence length="507" mass="55422">MAMLNRTADLIGRNVTPLSPALLKLEPEQRLRLLRSTQKVGKVLGTTPTLDVISPSASAFSPVTPTPLGSLDASAVRRKPSFILPRSPAAFIHSVTSRASVQEEMVKSPVVRYRLADRSAQPVMGSRPSHNILRRAHIPAALNLPQPRRNEASPLSPFRYNVIGGPPTSRFSPLPAVSPFSPFSPITEQKIEQRKLEKLEKLDKLARCKDDIFPPEFIYPSLGQVSEKVEKISSYLDLYRMGAKDDSHLPRTRYEDQEYISVRAEVGDPDNTTRSRPVSRGLSMSRRRSRSVGDFHSFAALGSSQAEAGSGSRFSIQMNSLAVQSPSSAVTRASYFSPSVYSDTASFGVDSAADVAALAALNSPRKRACSIMSAKQSILGADAKLMAEFRTRFGTRPLDFHFPPFPAPTCPLPSPPVSPTLEQVKSPKVPYWVKSSFRPHTSGAYALGFPDVGPYAQVKSASTASRKNGHLAPPATPRTRRVERRQGWGGHWNQGTMGGVIDQLRQL</sequence>
<accession>A0A401GPB5</accession>
<feature type="region of interest" description="Disordered" evidence="1">
    <location>
        <begin position="460"/>
        <end position="483"/>
    </location>
</feature>
<comment type="caution">
    <text evidence="2">The sequence shown here is derived from an EMBL/GenBank/DDBJ whole genome shotgun (WGS) entry which is preliminary data.</text>
</comment>
<proteinExistence type="predicted"/>
<evidence type="ECO:0000313" key="2">
    <source>
        <dbReference type="EMBL" id="GBE84063.1"/>
    </source>
</evidence>
<dbReference type="RefSeq" id="XP_027614976.1">
    <property type="nucleotide sequence ID" value="XM_027759175.1"/>
</dbReference>
<reference evidence="2 3" key="1">
    <citation type="journal article" date="2018" name="Sci. Rep.">
        <title>Genome sequence of the cauliflower mushroom Sparassis crispa (Hanabiratake) and its association with beneficial usage.</title>
        <authorList>
            <person name="Kiyama R."/>
            <person name="Furutani Y."/>
            <person name="Kawaguchi K."/>
            <person name="Nakanishi T."/>
        </authorList>
    </citation>
    <scope>NUCLEOTIDE SEQUENCE [LARGE SCALE GENOMIC DNA]</scope>
</reference>
<dbReference type="EMBL" id="BFAD01000006">
    <property type="protein sequence ID" value="GBE84063.1"/>
    <property type="molecule type" value="Genomic_DNA"/>
</dbReference>
<gene>
    <name evidence="2" type="ORF">SCP_0600410</name>
</gene>
<dbReference type="OrthoDB" id="3232670at2759"/>
<dbReference type="InParanoid" id="A0A401GPB5"/>
<protein>
    <submittedName>
        <fullName evidence="2">Uncharacterized protein</fullName>
    </submittedName>
</protein>
<name>A0A401GPB5_9APHY</name>
<dbReference type="Proteomes" id="UP000287166">
    <property type="component" value="Unassembled WGS sequence"/>
</dbReference>
<evidence type="ECO:0000256" key="1">
    <source>
        <dbReference type="SAM" id="MobiDB-lite"/>
    </source>
</evidence>
<dbReference type="AlphaFoldDB" id="A0A401GPB5"/>